<evidence type="ECO:0000256" key="1">
    <source>
        <dbReference type="SAM" id="Phobius"/>
    </source>
</evidence>
<dbReference type="EMBL" id="JAIVFP010000001">
    <property type="protein sequence ID" value="MCI4684842.1"/>
    <property type="molecule type" value="Genomic_DNA"/>
</dbReference>
<dbReference type="Pfam" id="PF01864">
    <property type="entry name" value="CarS-like"/>
    <property type="match status" value="1"/>
</dbReference>
<protein>
    <submittedName>
        <fullName evidence="2">CDP-archaeol synthase</fullName>
    </submittedName>
</protein>
<dbReference type="Proteomes" id="UP001139104">
    <property type="component" value="Unassembled WGS sequence"/>
</dbReference>
<keyword evidence="1" id="KW-1133">Transmembrane helix</keyword>
<organism evidence="2 3">
    <name type="scientific">Candidatus Rhodoblastus alkanivorans</name>
    <dbReference type="NCBI Taxonomy" id="2954117"/>
    <lineage>
        <taxon>Bacteria</taxon>
        <taxon>Pseudomonadati</taxon>
        <taxon>Pseudomonadota</taxon>
        <taxon>Alphaproteobacteria</taxon>
        <taxon>Hyphomicrobiales</taxon>
        <taxon>Rhodoblastaceae</taxon>
        <taxon>Rhodoblastus</taxon>
    </lineage>
</organism>
<accession>A0ABS9ZCK7</accession>
<gene>
    <name evidence="2" type="ORF">K2U94_19065</name>
</gene>
<proteinExistence type="predicted"/>
<dbReference type="RefSeq" id="WP_243068720.1">
    <property type="nucleotide sequence ID" value="NZ_JAIVFK010000022.1"/>
</dbReference>
<keyword evidence="3" id="KW-1185">Reference proteome</keyword>
<dbReference type="PANTHER" id="PTHR39650">
    <property type="entry name" value="CDP-ARCHAEOL SYNTHASE"/>
    <property type="match status" value="1"/>
</dbReference>
<feature type="transmembrane region" description="Helical" evidence="1">
    <location>
        <begin position="116"/>
        <end position="143"/>
    </location>
</feature>
<evidence type="ECO:0000313" key="2">
    <source>
        <dbReference type="EMBL" id="MCI4684842.1"/>
    </source>
</evidence>
<keyword evidence="1" id="KW-0812">Transmembrane</keyword>
<keyword evidence="1" id="KW-0472">Membrane</keyword>
<evidence type="ECO:0000313" key="3">
    <source>
        <dbReference type="Proteomes" id="UP001139104"/>
    </source>
</evidence>
<dbReference type="PANTHER" id="PTHR39650:SF1">
    <property type="entry name" value="CDP-ARCHAEOL SYNTHASE"/>
    <property type="match status" value="1"/>
</dbReference>
<comment type="caution">
    <text evidence="2">The sequence shown here is derived from an EMBL/GenBank/DDBJ whole genome shotgun (WGS) entry which is preliminary data.</text>
</comment>
<sequence length="162" mass="17030">MNPDSILRALVLLAVANSAPVIAARLMGGVAAWPLDFNQAFPDARPILGPAKTIRGIVASVGATAGAAPLLGLDWRSGALIAAASMAGDIFSSFVKRRLRLPASSKATGLDQIPEALFGALAAQLALPLTLFDVLLTILAFFLGQIVFSRLFYKIGLRKEPY</sequence>
<dbReference type="InterPro" id="IPR032690">
    <property type="entry name" value="CarS"/>
</dbReference>
<reference evidence="2" key="1">
    <citation type="journal article" date="2022" name="ISME J.">
        <title>Identification of active gaseous-alkane degraders at natural gas seeps.</title>
        <authorList>
            <person name="Farhan Ul Haque M."/>
            <person name="Hernandez M."/>
            <person name="Crombie A.T."/>
            <person name="Murrell J.C."/>
        </authorList>
    </citation>
    <scope>NUCLEOTIDE SEQUENCE</scope>
    <source>
        <strain evidence="2">PC2</strain>
    </source>
</reference>
<name>A0ABS9ZCK7_9HYPH</name>